<evidence type="ECO:0000313" key="1">
    <source>
        <dbReference type="EMBL" id="PVH28726.1"/>
    </source>
</evidence>
<organism evidence="1 2">
    <name type="scientific">Pararhodobacter oceanensis</name>
    <dbReference type="NCBI Taxonomy" id="2172121"/>
    <lineage>
        <taxon>Bacteria</taxon>
        <taxon>Pseudomonadati</taxon>
        <taxon>Pseudomonadota</taxon>
        <taxon>Alphaproteobacteria</taxon>
        <taxon>Rhodobacterales</taxon>
        <taxon>Paracoccaceae</taxon>
        <taxon>Pararhodobacter</taxon>
    </lineage>
</organism>
<gene>
    <name evidence="1" type="ORF">DDE20_11130</name>
</gene>
<reference evidence="1 2" key="1">
    <citation type="submission" date="2018-04" db="EMBL/GenBank/DDBJ databases">
        <title>Pararhodobacter oceanense sp. nov., isolated from marine intertidal sediment.</title>
        <authorList>
            <person name="Wang X.-L."/>
            <person name="Du Z.-J."/>
        </authorList>
    </citation>
    <scope>NUCLEOTIDE SEQUENCE [LARGE SCALE GENOMIC DNA]</scope>
    <source>
        <strain evidence="1 2">AM505</strain>
    </source>
</reference>
<keyword evidence="2" id="KW-1185">Reference proteome</keyword>
<sequence>MKSVWVECRKALWAGGSDQALSDGFRLPVMLRSNKITGAKRDNAADVIGYQRVIPLADCHEINGLPRVVA</sequence>
<dbReference type="Proteomes" id="UP000245911">
    <property type="component" value="Unassembled WGS sequence"/>
</dbReference>
<proteinExistence type="predicted"/>
<comment type="caution">
    <text evidence="1">The sequence shown here is derived from an EMBL/GenBank/DDBJ whole genome shotgun (WGS) entry which is preliminary data.</text>
</comment>
<protein>
    <submittedName>
        <fullName evidence="1">Uncharacterized protein</fullName>
    </submittedName>
</protein>
<accession>A0A2T8HTJ3</accession>
<dbReference type="AlphaFoldDB" id="A0A2T8HTJ3"/>
<dbReference type="EMBL" id="QDKM01000004">
    <property type="protein sequence ID" value="PVH28726.1"/>
    <property type="molecule type" value="Genomic_DNA"/>
</dbReference>
<evidence type="ECO:0000313" key="2">
    <source>
        <dbReference type="Proteomes" id="UP000245911"/>
    </source>
</evidence>
<name>A0A2T8HTJ3_9RHOB</name>